<organism evidence="1 2">
    <name type="scientific">Pseudomonas flexibilis</name>
    <dbReference type="NCBI Taxonomy" id="706570"/>
    <lineage>
        <taxon>Bacteria</taxon>
        <taxon>Pseudomonadati</taxon>
        <taxon>Pseudomonadota</taxon>
        <taxon>Gammaproteobacteria</taxon>
        <taxon>Pseudomonadales</taxon>
        <taxon>Pseudomonadaceae</taxon>
        <taxon>Pseudomonas</taxon>
    </lineage>
</organism>
<dbReference type="Gene3D" id="3.40.50.1820">
    <property type="entry name" value="alpha/beta hydrolase"/>
    <property type="match status" value="1"/>
</dbReference>
<dbReference type="STRING" id="706570.PT85_02610"/>
<evidence type="ECO:0000313" key="2">
    <source>
        <dbReference type="Proteomes" id="UP000030980"/>
    </source>
</evidence>
<dbReference type="InterPro" id="IPR029058">
    <property type="entry name" value="AB_hydrolase_fold"/>
</dbReference>
<dbReference type="GO" id="GO:0016787">
    <property type="term" value="F:hydrolase activity"/>
    <property type="evidence" value="ECO:0007669"/>
    <property type="project" value="UniProtKB-KW"/>
</dbReference>
<evidence type="ECO:0000313" key="1">
    <source>
        <dbReference type="EMBL" id="KHO66474.1"/>
    </source>
</evidence>
<proteinExistence type="predicted"/>
<keyword evidence="1" id="KW-0378">Hydrolase</keyword>
<accession>A0A0B3C0L8</accession>
<protein>
    <submittedName>
        <fullName evidence="1">Alpha/beta hydrolase family protein</fullName>
    </submittedName>
</protein>
<dbReference type="PROSITE" id="PS51257">
    <property type="entry name" value="PROKAR_LIPOPROTEIN"/>
    <property type="match status" value="1"/>
</dbReference>
<dbReference type="Proteomes" id="UP000030980">
    <property type="component" value="Unassembled WGS sequence"/>
</dbReference>
<sequence>MHRGAFLLVLAVLLGGCGAPLKQLSEEAQLTSREVRVLATTPFPLQAVLPRRVEGSSLRVYLEGDGYAWATPTQPSLDPTPRDLLVARLATLDPLGAVYLARPCQFVEHPGCKPLLWTDQRFSRPVLNSLHAALDQLKQRYGVRRLELVGYSGGGALALLLAAERNDVVAVQTLAGNLHPSAWIAHHRLTPLTGSLEPLAYRERLRQIPQRHLTGQRDKVVPPPLAYQYAGSLGPADCLEIRTVDATHSEGWETAWAGFRQRPLVCAPAQKP</sequence>
<dbReference type="EMBL" id="JTAK01000001">
    <property type="protein sequence ID" value="KHO66474.1"/>
    <property type="molecule type" value="Genomic_DNA"/>
</dbReference>
<dbReference type="SUPFAM" id="SSF53474">
    <property type="entry name" value="alpha/beta-Hydrolases"/>
    <property type="match status" value="1"/>
</dbReference>
<gene>
    <name evidence="1" type="ORF">PT85_02610</name>
</gene>
<dbReference type="AlphaFoldDB" id="A0A0B3C0L8"/>
<comment type="caution">
    <text evidence="1">The sequence shown here is derived from an EMBL/GenBank/DDBJ whole genome shotgun (WGS) entry which is preliminary data.</text>
</comment>
<reference evidence="1 2" key="1">
    <citation type="submission" date="2014-11" db="EMBL/GenBank/DDBJ databases">
        <title>Genome sequence of Pseudomonas tuomuerensis JCM 14085.</title>
        <authorList>
            <person name="Shin S.-K."/>
            <person name="Yi H."/>
        </authorList>
    </citation>
    <scope>NUCLEOTIDE SEQUENCE [LARGE SCALE GENOMIC DNA]</scope>
    <source>
        <strain evidence="1 2">JCM 14085</strain>
    </source>
</reference>
<dbReference type="OrthoDB" id="5451115at2"/>
<name>A0A0B3C0L8_9PSED</name>
<dbReference type="RefSeq" id="WP_039605846.1">
    <property type="nucleotide sequence ID" value="NZ_FMUP01000005.1"/>
</dbReference>
<keyword evidence="2" id="KW-1185">Reference proteome</keyword>